<dbReference type="EMBL" id="WTPW01001372">
    <property type="protein sequence ID" value="KAF0439682.1"/>
    <property type="molecule type" value="Genomic_DNA"/>
</dbReference>
<protein>
    <submittedName>
        <fullName evidence="1">Uncharacterized protein</fullName>
    </submittedName>
</protein>
<gene>
    <name evidence="1" type="ORF">F8M41_004127</name>
</gene>
<dbReference type="AlphaFoldDB" id="A0A8H3XBK0"/>
<comment type="caution">
    <text evidence="1">The sequence shown here is derived from an EMBL/GenBank/DDBJ whole genome shotgun (WGS) entry which is preliminary data.</text>
</comment>
<dbReference type="OrthoDB" id="2404656at2759"/>
<organism evidence="1 2">
    <name type="scientific">Gigaspora margarita</name>
    <dbReference type="NCBI Taxonomy" id="4874"/>
    <lineage>
        <taxon>Eukaryota</taxon>
        <taxon>Fungi</taxon>
        <taxon>Fungi incertae sedis</taxon>
        <taxon>Mucoromycota</taxon>
        <taxon>Glomeromycotina</taxon>
        <taxon>Glomeromycetes</taxon>
        <taxon>Diversisporales</taxon>
        <taxon>Gigasporaceae</taxon>
        <taxon>Gigaspora</taxon>
    </lineage>
</organism>
<dbReference type="Proteomes" id="UP000439903">
    <property type="component" value="Unassembled WGS sequence"/>
</dbReference>
<evidence type="ECO:0000313" key="1">
    <source>
        <dbReference type="EMBL" id="KAF0439682.1"/>
    </source>
</evidence>
<reference evidence="1 2" key="1">
    <citation type="journal article" date="2019" name="Environ. Microbiol.">
        <title>At the nexus of three kingdoms: the genome of the mycorrhizal fungus Gigaspora margarita provides insights into plant, endobacterial and fungal interactions.</title>
        <authorList>
            <person name="Venice F."/>
            <person name="Ghignone S."/>
            <person name="Salvioli di Fossalunga A."/>
            <person name="Amselem J."/>
            <person name="Novero M."/>
            <person name="Xianan X."/>
            <person name="Sedzielewska Toro K."/>
            <person name="Morin E."/>
            <person name="Lipzen A."/>
            <person name="Grigoriev I.V."/>
            <person name="Henrissat B."/>
            <person name="Martin F.M."/>
            <person name="Bonfante P."/>
        </authorList>
    </citation>
    <scope>NUCLEOTIDE SEQUENCE [LARGE SCALE GENOMIC DNA]</scope>
    <source>
        <strain evidence="1 2">BEG34</strain>
    </source>
</reference>
<keyword evidence="2" id="KW-1185">Reference proteome</keyword>
<evidence type="ECO:0000313" key="2">
    <source>
        <dbReference type="Proteomes" id="UP000439903"/>
    </source>
</evidence>
<name>A0A8H3XBK0_GIGMA</name>
<accession>A0A8H3XBK0</accession>
<sequence>MCEGTPCPITHNVANPLIITPNKPIITRATYHQISTHIICAFNTTLHLVKADDSEIVTKIKIETETNNETILTQDLCAFRNAFQDVKYEWVEKQVKSIKDTNDMFTTNIRSRKTDLLVLRKKYLAIELSSCIIPFSIKAIACYSKIFNFFAVIRNEFLEQEKLQKKIRSFIPSADEDNESLRE</sequence>
<proteinExistence type="predicted"/>